<name>A0A0R3K2F1_CALMK</name>
<comment type="caution">
    <text evidence="1">The sequence shown here is derived from an EMBL/GenBank/DDBJ whole genome shotgun (WGS) entry which is preliminary data.</text>
</comment>
<evidence type="ECO:0000313" key="2">
    <source>
        <dbReference type="Proteomes" id="UP000052015"/>
    </source>
</evidence>
<sequence length="62" mass="7580">MKKYFEMILVLIVTFMTLVAMYTLRPNYSQATLYTLDDEMHNYDDEAKFIFDNYYDVNLKFK</sequence>
<evidence type="ECO:0000313" key="1">
    <source>
        <dbReference type="EMBL" id="KRQ87726.1"/>
    </source>
</evidence>
<dbReference type="AlphaFoldDB" id="A0A0R3K2F1"/>
<accession>A0A0R3K2F1</accession>
<proteinExistence type="predicted"/>
<keyword evidence="2" id="KW-1185">Reference proteome</keyword>
<dbReference type="Proteomes" id="UP000052015">
    <property type="component" value="Unassembled WGS sequence"/>
</dbReference>
<dbReference type="RefSeq" id="WP_057976831.1">
    <property type="nucleotide sequence ID" value="NZ_LKHP01000002.1"/>
</dbReference>
<reference evidence="1 2" key="1">
    <citation type="submission" date="2015-09" db="EMBL/GenBank/DDBJ databases">
        <title>Draft genome sequence of a Caloramator mitchellensis, a moderate thermophile from the Great Artesian Basin of Australia.</title>
        <authorList>
            <person name="Patel B.K."/>
        </authorList>
    </citation>
    <scope>NUCLEOTIDE SEQUENCE [LARGE SCALE GENOMIC DNA]</scope>
    <source>
        <strain evidence="1 2">VF08</strain>
    </source>
</reference>
<dbReference type="EMBL" id="LKHP01000002">
    <property type="protein sequence ID" value="KRQ87726.1"/>
    <property type="molecule type" value="Genomic_DNA"/>
</dbReference>
<dbReference type="OrthoDB" id="9937091at2"/>
<organism evidence="1 2">
    <name type="scientific">Caloramator mitchellensis</name>
    <dbReference type="NCBI Taxonomy" id="908809"/>
    <lineage>
        <taxon>Bacteria</taxon>
        <taxon>Bacillati</taxon>
        <taxon>Bacillota</taxon>
        <taxon>Clostridia</taxon>
        <taxon>Eubacteriales</taxon>
        <taxon>Clostridiaceae</taxon>
        <taxon>Caloramator</taxon>
    </lineage>
</organism>
<protein>
    <submittedName>
        <fullName evidence="1">Uncharacterized protein</fullName>
    </submittedName>
</protein>
<gene>
    <name evidence="1" type="ORF">ABG79_00531</name>
</gene>